<keyword evidence="1" id="KW-0732">Signal</keyword>
<feature type="signal peptide" evidence="1">
    <location>
        <begin position="1"/>
        <end position="21"/>
    </location>
</feature>
<dbReference type="EMBL" id="CP031003">
    <property type="protein sequence ID" value="AXN35679.1"/>
    <property type="molecule type" value="Genomic_DNA"/>
</dbReference>
<dbReference type="PROSITE" id="PS51257">
    <property type="entry name" value="PROKAR_LIPOPROTEIN"/>
    <property type="match status" value="1"/>
</dbReference>
<evidence type="ECO:0000256" key="1">
    <source>
        <dbReference type="SAM" id="SignalP"/>
    </source>
</evidence>
<accession>A0A385AD98</accession>
<feature type="chain" id="PRO_5039546565" description="Lipoprotein" evidence="1">
    <location>
        <begin position="22"/>
        <end position="229"/>
    </location>
</feature>
<gene>
    <name evidence="2" type="ORF">DT351_04590</name>
</gene>
<evidence type="ECO:0008006" key="4">
    <source>
        <dbReference type="Google" id="ProtNLM"/>
    </source>
</evidence>
<protein>
    <recommendedName>
        <fullName evidence="4">Lipoprotein</fullName>
    </recommendedName>
</protein>
<dbReference type="Proteomes" id="UP000257607">
    <property type="component" value="Chromosome"/>
</dbReference>
<organism evidence="2 3">
    <name type="scientific">Latilactobacillus curvatus</name>
    <name type="common">Lactobacillus curvatus</name>
    <dbReference type="NCBI Taxonomy" id="28038"/>
    <lineage>
        <taxon>Bacteria</taxon>
        <taxon>Bacillati</taxon>
        <taxon>Bacillota</taxon>
        <taxon>Bacilli</taxon>
        <taxon>Lactobacillales</taxon>
        <taxon>Lactobacillaceae</taxon>
        <taxon>Latilactobacillus</taxon>
    </lineage>
</organism>
<sequence length="229" mass="25686">MRHVKLLFMILGLTFILTACGNPVKAKLHETNSGFNAQITGKTKHKKVYWQIGDTIHTTKTTDDAFAFEVPYKAMQYRITLADNEEMRNPTYVEGPVAKEIVQWSNFIQIYNPIAQQKGLGVFEANPLEGIRTDQVDSNNVIAMNVSDSKVLGISIKALNAGKNLTFKNYVLAFSTSIGTKPTQITELVDRSLKKSGSLMQLTDREVRYTVMTTNNNKQQVTQLSINHL</sequence>
<name>A0A385AD98_LATCU</name>
<reference evidence="2 3" key="1">
    <citation type="submission" date="2018-07" db="EMBL/GenBank/DDBJ databases">
        <title>Lactobacillus curvatus genome sequence.</title>
        <authorList>
            <person name="Prechtl R."/>
        </authorList>
    </citation>
    <scope>NUCLEOTIDE SEQUENCE [LARGE SCALE GENOMIC DNA]</scope>
    <source>
        <strain evidence="2 3">TMW 1.1928</strain>
    </source>
</reference>
<dbReference type="AlphaFoldDB" id="A0A385AD98"/>
<evidence type="ECO:0000313" key="2">
    <source>
        <dbReference type="EMBL" id="AXN35679.1"/>
    </source>
</evidence>
<dbReference type="RefSeq" id="WP_116843565.1">
    <property type="nucleotide sequence ID" value="NZ_CP015493.1"/>
</dbReference>
<evidence type="ECO:0000313" key="3">
    <source>
        <dbReference type="Proteomes" id="UP000257607"/>
    </source>
</evidence>
<proteinExistence type="predicted"/>